<evidence type="ECO:0000313" key="2">
    <source>
        <dbReference type="Proteomes" id="UP000540506"/>
    </source>
</evidence>
<dbReference type="AlphaFoldDB" id="A0A7W7VZH6"/>
<reference evidence="1 2" key="1">
    <citation type="submission" date="2020-08" db="EMBL/GenBank/DDBJ databases">
        <title>Sequencing the genomes of 1000 actinobacteria strains.</title>
        <authorList>
            <person name="Klenk H.-P."/>
        </authorList>
    </citation>
    <scope>NUCLEOTIDE SEQUENCE [LARGE SCALE GENOMIC DNA]</scope>
    <source>
        <strain evidence="1 2">DSM 41654</strain>
    </source>
</reference>
<proteinExistence type="predicted"/>
<sequence length="56" mass="5955">MSAVATDIRDAGPLDIEDLAITFEDEADGLPLAEDRLCSNGTFTLLFTHVACAVND</sequence>
<organism evidence="1 2">
    <name type="scientific">Kitasatospora kifunensis</name>
    <name type="common">Streptomyces kifunensis</name>
    <dbReference type="NCBI Taxonomy" id="58351"/>
    <lineage>
        <taxon>Bacteria</taxon>
        <taxon>Bacillati</taxon>
        <taxon>Actinomycetota</taxon>
        <taxon>Actinomycetes</taxon>
        <taxon>Kitasatosporales</taxon>
        <taxon>Streptomycetaceae</taxon>
        <taxon>Kitasatospora</taxon>
    </lineage>
</organism>
<name>A0A7W7VZH6_KITKI</name>
<evidence type="ECO:0000313" key="1">
    <source>
        <dbReference type="EMBL" id="MBB4927734.1"/>
    </source>
</evidence>
<accession>A0A7W7VZH6</accession>
<dbReference type="Proteomes" id="UP000540506">
    <property type="component" value="Unassembled WGS sequence"/>
</dbReference>
<gene>
    <name evidence="1" type="ORF">FHR34_006829</name>
</gene>
<dbReference type="RefSeq" id="WP_184944360.1">
    <property type="nucleotide sequence ID" value="NZ_JACHJV010000002.1"/>
</dbReference>
<protein>
    <submittedName>
        <fullName evidence="1">Uncharacterized protein</fullName>
    </submittedName>
</protein>
<keyword evidence="2" id="KW-1185">Reference proteome</keyword>
<dbReference type="NCBIfam" id="NF038148">
    <property type="entry name" value="lanti_IV_SflA"/>
    <property type="match status" value="1"/>
</dbReference>
<comment type="caution">
    <text evidence="1">The sequence shown here is derived from an EMBL/GenBank/DDBJ whole genome shotgun (WGS) entry which is preliminary data.</text>
</comment>
<dbReference type="EMBL" id="JACHJV010000002">
    <property type="protein sequence ID" value="MBB4927734.1"/>
    <property type="molecule type" value="Genomic_DNA"/>
</dbReference>